<dbReference type="AlphaFoldDB" id="A0A7J6MX28"/>
<dbReference type="Proteomes" id="UP000591131">
    <property type="component" value="Unassembled WGS sequence"/>
</dbReference>
<sequence length="186" mass="20907">MSIKDPIRRPKGQPQLPELPQEVIARIGRFLSTGRWGGLLALSLTSSNLNAAISPCLRQEWQKERPCDRCGAIFRLSNNTSNECCYHPQGCEEDLEVAGGRYLQFTKTYLCCGRRVGSDGFAEGCTFGPHVSITPKRNRTRNQSWIKRRKRYVRERSRLYSTSTTASVGTPRFAPQIGPQSLMVGL</sequence>
<name>A0A7J6MX28_PERCH</name>
<organism evidence="1 2">
    <name type="scientific">Perkinsus chesapeaki</name>
    <name type="common">Clam parasite</name>
    <name type="synonym">Perkinsus andrewsi</name>
    <dbReference type="NCBI Taxonomy" id="330153"/>
    <lineage>
        <taxon>Eukaryota</taxon>
        <taxon>Sar</taxon>
        <taxon>Alveolata</taxon>
        <taxon>Perkinsozoa</taxon>
        <taxon>Perkinsea</taxon>
        <taxon>Perkinsida</taxon>
        <taxon>Perkinsidae</taxon>
        <taxon>Perkinsus</taxon>
    </lineage>
</organism>
<gene>
    <name evidence="1" type="ORF">FOL47_006721</name>
</gene>
<comment type="caution">
    <text evidence="1">The sequence shown here is derived from an EMBL/GenBank/DDBJ whole genome shotgun (WGS) entry which is preliminary data.</text>
</comment>
<accession>A0A7J6MX28</accession>
<proteinExistence type="predicted"/>
<evidence type="ECO:0000313" key="1">
    <source>
        <dbReference type="EMBL" id="KAF4676113.1"/>
    </source>
</evidence>
<dbReference type="OrthoDB" id="410951at2759"/>
<protein>
    <recommendedName>
        <fullName evidence="3">F-box domain-containing protein</fullName>
    </recommendedName>
</protein>
<evidence type="ECO:0000313" key="2">
    <source>
        <dbReference type="Proteomes" id="UP000591131"/>
    </source>
</evidence>
<keyword evidence="2" id="KW-1185">Reference proteome</keyword>
<evidence type="ECO:0008006" key="3">
    <source>
        <dbReference type="Google" id="ProtNLM"/>
    </source>
</evidence>
<dbReference type="EMBL" id="JAAPAO010000038">
    <property type="protein sequence ID" value="KAF4676113.1"/>
    <property type="molecule type" value="Genomic_DNA"/>
</dbReference>
<reference evidence="1 2" key="1">
    <citation type="submission" date="2020-04" db="EMBL/GenBank/DDBJ databases">
        <title>Perkinsus chesapeaki whole genome sequence.</title>
        <authorList>
            <person name="Bogema D.R."/>
        </authorList>
    </citation>
    <scope>NUCLEOTIDE SEQUENCE [LARGE SCALE GENOMIC DNA]</scope>
    <source>
        <strain evidence="1">ATCC PRA-425</strain>
    </source>
</reference>